<name>A0A1C7EHD3_9BACL</name>
<dbReference type="Pfam" id="PF12793">
    <property type="entry name" value="SgrR_N"/>
    <property type="match status" value="1"/>
</dbReference>
<organism evidence="4 5">
    <name type="scientific">Planococcus donghaensis</name>
    <dbReference type="NCBI Taxonomy" id="414778"/>
    <lineage>
        <taxon>Bacteria</taxon>
        <taxon>Bacillati</taxon>
        <taxon>Bacillota</taxon>
        <taxon>Bacilli</taxon>
        <taxon>Bacillales</taxon>
        <taxon>Caryophanaceae</taxon>
        <taxon>Planococcus</taxon>
    </lineage>
</organism>
<dbReference type="GO" id="GO:0003677">
    <property type="term" value="F:DNA binding"/>
    <property type="evidence" value="ECO:0007669"/>
    <property type="project" value="UniProtKB-KW"/>
</dbReference>
<dbReference type="Gene3D" id="3.40.190.10">
    <property type="entry name" value="Periplasmic binding protein-like II"/>
    <property type="match status" value="1"/>
</dbReference>
<proteinExistence type="predicted"/>
<dbReference type="GO" id="GO:1904680">
    <property type="term" value="F:peptide transmembrane transporter activity"/>
    <property type="evidence" value="ECO:0007669"/>
    <property type="project" value="TreeGrafter"/>
</dbReference>
<dbReference type="OrthoDB" id="5894719at2"/>
<dbReference type="STRING" id="414778.BCM40_07595"/>
<accession>A0A1C7EHD3</accession>
<dbReference type="GO" id="GO:0015833">
    <property type="term" value="P:peptide transport"/>
    <property type="evidence" value="ECO:0007669"/>
    <property type="project" value="TreeGrafter"/>
</dbReference>
<evidence type="ECO:0000313" key="5">
    <source>
        <dbReference type="Proteomes" id="UP000092495"/>
    </source>
</evidence>
<keyword evidence="1" id="KW-0238">DNA-binding</keyword>
<sequence>MEQSLLALWQAVPTGNIKQSKLADQLELSSKQTTRLLRKWADEGWLTFTSGRGRGNASHIQWHINVEEHYEKQMIQLIEEKSIETASKYLLFDWSPEVKHRLLHNFRSNFGYIQNNLTKNDKLLIPRKYPFLTLHPLYASDIHSANLVANVYSRLVSVDENGIITPELAHSWDVTSTHLRLYLRKEVYFHDNSYLTATDVVNCLNRLRKDSSYSDLWQPIESISACGSYMVEISFSNGCSYCLQMLGMINASIYKETPHQTIGSGSFCITENSASKTTLQAFGHYFQHRPLVDVVEFIQVSGDFDVAYRSSCENAEETFQVESDSGFGVVILNAFKDSPIGQKEVRDYVHYAIAKHRHKIAHYHPRAIANHYSCLIGQEQRPITLPCPKRPHLEQPLIIKAANYTDGATRWLKEALESEGIWVEIQWMSFQDKLIDTKSDQKADLFVHGEVFEMNQNFSFFYFLANGHSPLATIMKSQPLFHHYLAQYAATPFEEWTALNLQMEQDLITSSIMLPLYYEKRQIPFSIDVMNITISHFGYVDFSKLWVRPVSINS</sequence>
<dbReference type="KEGG" id="pdg:BCM40_07595"/>
<dbReference type="InterPro" id="IPR000914">
    <property type="entry name" value="SBP_5_dom"/>
</dbReference>
<dbReference type="Pfam" id="PF00496">
    <property type="entry name" value="SBP_bac_5"/>
    <property type="match status" value="1"/>
</dbReference>
<evidence type="ECO:0000259" key="3">
    <source>
        <dbReference type="Pfam" id="PF12793"/>
    </source>
</evidence>
<evidence type="ECO:0000259" key="2">
    <source>
        <dbReference type="Pfam" id="PF00496"/>
    </source>
</evidence>
<feature type="domain" description="Solute-binding protein family 5" evidence="2">
    <location>
        <begin position="164"/>
        <end position="300"/>
    </location>
</feature>
<dbReference type="PANTHER" id="PTHR30290:SF72">
    <property type="entry name" value="HTH-TYPE TRANSCRIPTIONAL REGULATOR SGRR"/>
    <property type="match status" value="1"/>
</dbReference>
<protein>
    <submittedName>
        <fullName evidence="4">ABC transporter substrate-binding protein</fullName>
    </submittedName>
</protein>
<dbReference type="PANTHER" id="PTHR30290">
    <property type="entry name" value="PERIPLASMIC BINDING COMPONENT OF ABC TRANSPORTER"/>
    <property type="match status" value="1"/>
</dbReference>
<evidence type="ECO:0000313" key="4">
    <source>
        <dbReference type="EMBL" id="ANU23239.1"/>
    </source>
</evidence>
<dbReference type="EMBL" id="CP016543">
    <property type="protein sequence ID" value="ANU23239.1"/>
    <property type="molecule type" value="Genomic_DNA"/>
</dbReference>
<gene>
    <name evidence="4" type="ORF">BCM40_07595</name>
</gene>
<keyword evidence="5" id="KW-1185">Reference proteome</keyword>
<dbReference type="AlphaFoldDB" id="A0A1C7EHD3"/>
<dbReference type="RefSeq" id="WP_065526278.1">
    <property type="nucleotide sequence ID" value="NZ_CP016543.2"/>
</dbReference>
<dbReference type="InterPro" id="IPR025370">
    <property type="entry name" value="SgrR_HTH_N"/>
</dbReference>
<dbReference type="SUPFAM" id="SSF53850">
    <property type="entry name" value="Periplasmic binding protein-like II"/>
    <property type="match status" value="1"/>
</dbReference>
<dbReference type="InterPro" id="IPR039424">
    <property type="entry name" value="SBP_5"/>
</dbReference>
<reference evidence="4" key="1">
    <citation type="submission" date="2016-10" db="EMBL/GenBank/DDBJ databases">
        <authorList>
            <person name="See-Too W.S."/>
        </authorList>
    </citation>
    <scope>NUCLEOTIDE SEQUENCE</scope>
    <source>
        <strain evidence="4">DSM 22276</strain>
    </source>
</reference>
<dbReference type="Proteomes" id="UP000092495">
    <property type="component" value="Chromosome"/>
</dbReference>
<evidence type="ECO:0000256" key="1">
    <source>
        <dbReference type="ARBA" id="ARBA00023125"/>
    </source>
</evidence>
<feature type="domain" description="Transcriptional regulator SgrR N-terminal HTH" evidence="3">
    <location>
        <begin position="18"/>
        <end position="91"/>
    </location>
</feature>